<feature type="chain" id="PRO_5012538244" description="serine-type D-Ala-D-Ala carboxypeptidase" evidence="14">
    <location>
        <begin position="22"/>
        <end position="386"/>
    </location>
</feature>
<dbReference type="Pfam" id="PF07943">
    <property type="entry name" value="PBP5_C"/>
    <property type="match status" value="1"/>
</dbReference>
<evidence type="ECO:0000256" key="3">
    <source>
        <dbReference type="ARBA" id="ARBA00007164"/>
    </source>
</evidence>
<gene>
    <name evidence="16" type="ORF">SAMN05892877_105155</name>
</gene>
<comment type="similarity">
    <text evidence="3 13">Belongs to the peptidase S11 family.</text>
</comment>
<evidence type="ECO:0000256" key="9">
    <source>
        <dbReference type="ARBA" id="ARBA00022960"/>
    </source>
</evidence>
<keyword evidence="10" id="KW-0573">Peptidoglycan synthesis</keyword>
<dbReference type="PRINTS" id="PR00725">
    <property type="entry name" value="DADACBPTASE1"/>
</dbReference>
<evidence type="ECO:0000313" key="17">
    <source>
        <dbReference type="Proteomes" id="UP000219167"/>
    </source>
</evidence>
<name>A0A285UA08_9HYPH</name>
<evidence type="ECO:0000256" key="2">
    <source>
        <dbReference type="ARBA" id="ARBA00004752"/>
    </source>
</evidence>
<dbReference type="OrthoDB" id="9795979at2"/>
<reference evidence="16 17" key="1">
    <citation type="submission" date="2017-08" db="EMBL/GenBank/DDBJ databases">
        <authorList>
            <person name="de Groot N.N."/>
        </authorList>
    </citation>
    <scope>NUCLEOTIDE SEQUENCE [LARGE SCALE GENOMIC DNA]</scope>
    <source>
        <strain evidence="16 17">JC85</strain>
    </source>
</reference>
<keyword evidence="7 14" id="KW-0732">Signal</keyword>
<dbReference type="RefSeq" id="WP_097138350.1">
    <property type="nucleotide sequence ID" value="NZ_OBQD01000005.1"/>
</dbReference>
<comment type="function">
    <text evidence="1">Removes C-terminal D-alanyl residues from sugar-peptide cell wall precursors.</text>
</comment>
<evidence type="ECO:0000259" key="15">
    <source>
        <dbReference type="SMART" id="SM00936"/>
    </source>
</evidence>
<dbReference type="InterPro" id="IPR012338">
    <property type="entry name" value="Beta-lactam/transpept-like"/>
</dbReference>
<sequence length="386" mass="41885">MSLRSLAAFLVCLLVPLCALAQAPASSAFDTKAKQAFLIDGSTGTILFSRREDETVAAASLAKAMTLAVVFKALRAGEIGLDTTYPVSEHAWRTGGAPSGTATMFAALKSQVRVEDLVRGVAVQAANDACIILAEGMTGSEGAFATRMNENARALGLTSSHFANATGLPDPGNRVSMRDMVTLARHLQQSYPEFYRYYVEPEFEWNRIKQRNRNPLVSMKIGADGLVMGFAEDAGYGLVASVERDGRRLFLAMSGLSSDKERLDEARRIIDWGMTAFVTKTLFKAGETVAEASVYGGNSGRVTLVTPQNVDVLLPVDNAERLSARVVYSWPLRAPVAPGQQVGVLRVWNGDRFLREVPLETAGAVEVGTLTRRARDALQELLFFWL</sequence>
<evidence type="ECO:0000256" key="14">
    <source>
        <dbReference type="SAM" id="SignalP"/>
    </source>
</evidence>
<dbReference type="InterPro" id="IPR001967">
    <property type="entry name" value="Peptidase_S11_N"/>
</dbReference>
<accession>A0A285UA08</accession>
<keyword evidence="8" id="KW-0378">Hydrolase</keyword>
<dbReference type="GO" id="GO:0009252">
    <property type="term" value="P:peptidoglycan biosynthetic process"/>
    <property type="evidence" value="ECO:0007669"/>
    <property type="project" value="UniProtKB-UniPathway"/>
</dbReference>
<keyword evidence="9" id="KW-0133">Cell shape</keyword>
<dbReference type="PANTHER" id="PTHR21581:SF6">
    <property type="entry name" value="TRAFFICKING PROTEIN PARTICLE COMPLEX SUBUNIT 12"/>
    <property type="match status" value="1"/>
</dbReference>
<dbReference type="GO" id="GO:0071555">
    <property type="term" value="P:cell wall organization"/>
    <property type="evidence" value="ECO:0007669"/>
    <property type="project" value="UniProtKB-KW"/>
</dbReference>
<keyword evidence="11" id="KW-0961">Cell wall biogenesis/degradation</keyword>
<dbReference type="UniPathway" id="UPA00219"/>
<dbReference type="GO" id="GO:0006508">
    <property type="term" value="P:proteolysis"/>
    <property type="evidence" value="ECO:0007669"/>
    <property type="project" value="UniProtKB-KW"/>
</dbReference>
<dbReference type="InterPro" id="IPR015956">
    <property type="entry name" value="Peniciliin-bd_prot_C_sf"/>
</dbReference>
<dbReference type="SUPFAM" id="SSF69189">
    <property type="entry name" value="Penicillin-binding protein associated domain"/>
    <property type="match status" value="1"/>
</dbReference>
<dbReference type="PANTHER" id="PTHR21581">
    <property type="entry name" value="D-ALANYL-D-ALANINE CARBOXYPEPTIDASE"/>
    <property type="match status" value="1"/>
</dbReference>
<dbReference type="InterPro" id="IPR018044">
    <property type="entry name" value="Peptidase_S11"/>
</dbReference>
<evidence type="ECO:0000256" key="7">
    <source>
        <dbReference type="ARBA" id="ARBA00022729"/>
    </source>
</evidence>
<evidence type="ECO:0000256" key="8">
    <source>
        <dbReference type="ARBA" id="ARBA00022801"/>
    </source>
</evidence>
<evidence type="ECO:0000256" key="4">
    <source>
        <dbReference type="ARBA" id="ARBA00012448"/>
    </source>
</evidence>
<comment type="catalytic activity">
    <reaction evidence="12">
        <text>Preferential cleavage: (Ac)2-L-Lys-D-Ala-|-D-Ala. Also transpeptidation of peptidyl-alanyl moieties that are N-acyl substituents of D-alanine.</text>
        <dbReference type="EC" id="3.4.16.4"/>
    </reaction>
</comment>
<dbReference type="SUPFAM" id="SSF56601">
    <property type="entry name" value="beta-lactamase/transpeptidase-like"/>
    <property type="match status" value="1"/>
</dbReference>
<proteinExistence type="inferred from homology"/>
<feature type="signal peptide" evidence="14">
    <location>
        <begin position="1"/>
        <end position="21"/>
    </location>
</feature>
<evidence type="ECO:0000256" key="6">
    <source>
        <dbReference type="ARBA" id="ARBA00022670"/>
    </source>
</evidence>
<evidence type="ECO:0000256" key="11">
    <source>
        <dbReference type="ARBA" id="ARBA00023316"/>
    </source>
</evidence>
<dbReference type="Proteomes" id="UP000219167">
    <property type="component" value="Unassembled WGS sequence"/>
</dbReference>
<dbReference type="Gene3D" id="3.40.710.10">
    <property type="entry name" value="DD-peptidase/beta-lactamase superfamily"/>
    <property type="match status" value="1"/>
</dbReference>
<evidence type="ECO:0000256" key="12">
    <source>
        <dbReference type="ARBA" id="ARBA00034000"/>
    </source>
</evidence>
<keyword evidence="6" id="KW-0645">Protease</keyword>
<dbReference type="SMART" id="SM00936">
    <property type="entry name" value="PBP5_C"/>
    <property type="match status" value="1"/>
</dbReference>
<dbReference type="Pfam" id="PF00768">
    <property type="entry name" value="Peptidase_S11"/>
    <property type="match status" value="1"/>
</dbReference>
<evidence type="ECO:0000313" key="16">
    <source>
        <dbReference type="EMBL" id="SOC38527.1"/>
    </source>
</evidence>
<evidence type="ECO:0000256" key="13">
    <source>
        <dbReference type="RuleBase" id="RU004016"/>
    </source>
</evidence>
<dbReference type="GO" id="GO:0009002">
    <property type="term" value="F:serine-type D-Ala-D-Ala carboxypeptidase activity"/>
    <property type="evidence" value="ECO:0007669"/>
    <property type="project" value="UniProtKB-EC"/>
</dbReference>
<evidence type="ECO:0000256" key="5">
    <source>
        <dbReference type="ARBA" id="ARBA00022645"/>
    </source>
</evidence>
<dbReference type="AlphaFoldDB" id="A0A285UA08"/>
<keyword evidence="5 16" id="KW-0121">Carboxypeptidase</keyword>
<dbReference type="InterPro" id="IPR012907">
    <property type="entry name" value="Peptidase_S11_C"/>
</dbReference>
<dbReference type="InterPro" id="IPR037167">
    <property type="entry name" value="Peptidase_S11_C_sf"/>
</dbReference>
<dbReference type="EMBL" id="OBQD01000005">
    <property type="protein sequence ID" value="SOC38527.1"/>
    <property type="molecule type" value="Genomic_DNA"/>
</dbReference>
<organism evidence="16 17">
    <name type="scientific">Rhizobium subbaraonis</name>
    <dbReference type="NCBI Taxonomy" id="908946"/>
    <lineage>
        <taxon>Bacteria</taxon>
        <taxon>Pseudomonadati</taxon>
        <taxon>Pseudomonadota</taxon>
        <taxon>Alphaproteobacteria</taxon>
        <taxon>Hyphomicrobiales</taxon>
        <taxon>Rhizobiaceae</taxon>
        <taxon>Rhizobium/Agrobacterium group</taxon>
        <taxon>Rhizobium</taxon>
    </lineage>
</organism>
<keyword evidence="17" id="KW-1185">Reference proteome</keyword>
<evidence type="ECO:0000256" key="1">
    <source>
        <dbReference type="ARBA" id="ARBA00003217"/>
    </source>
</evidence>
<dbReference type="Gene3D" id="2.60.410.10">
    <property type="entry name" value="D-Ala-D-Ala carboxypeptidase, C-terminal domain"/>
    <property type="match status" value="1"/>
</dbReference>
<comment type="pathway">
    <text evidence="2">Cell wall biogenesis; peptidoglycan biosynthesis.</text>
</comment>
<dbReference type="EC" id="3.4.16.4" evidence="4"/>
<feature type="domain" description="Peptidase S11 D-Ala-D-Ala carboxypeptidase A C-terminal" evidence="15">
    <location>
        <begin position="277"/>
        <end position="367"/>
    </location>
</feature>
<evidence type="ECO:0000256" key="10">
    <source>
        <dbReference type="ARBA" id="ARBA00022984"/>
    </source>
</evidence>
<protein>
    <recommendedName>
        <fullName evidence="4">serine-type D-Ala-D-Ala carboxypeptidase</fullName>
        <ecNumber evidence="4">3.4.16.4</ecNumber>
    </recommendedName>
</protein>
<dbReference type="GO" id="GO:0008360">
    <property type="term" value="P:regulation of cell shape"/>
    <property type="evidence" value="ECO:0007669"/>
    <property type="project" value="UniProtKB-KW"/>
</dbReference>